<organism evidence="2 3">
    <name type="scientific">Dentiradicibacter hellwigii</name>
    <dbReference type="NCBI Taxonomy" id="3149053"/>
    <lineage>
        <taxon>Bacteria</taxon>
        <taxon>Pseudomonadati</taxon>
        <taxon>Pseudomonadota</taxon>
        <taxon>Betaproteobacteria</taxon>
        <taxon>Rhodocyclales</taxon>
        <taxon>Rhodocyclaceae</taxon>
        <taxon>Dentiradicibacter</taxon>
    </lineage>
</organism>
<dbReference type="PANTHER" id="PTHR32432">
    <property type="entry name" value="CELL DIVISION PROTEIN FTSA-RELATED"/>
    <property type="match status" value="1"/>
</dbReference>
<name>A0ABV4UH12_9RHOO</name>
<accession>A0ABV4UH12</accession>
<dbReference type="InterPro" id="IPR005883">
    <property type="entry name" value="PilM"/>
</dbReference>
<comment type="caution">
    <text evidence="2">The sequence shown here is derived from an EMBL/GenBank/DDBJ whole genome shotgun (WGS) entry which is preliminary data.</text>
</comment>
<dbReference type="CDD" id="cd24049">
    <property type="entry name" value="ASKHA_NBD_PilM"/>
    <property type="match status" value="1"/>
</dbReference>
<dbReference type="Gene3D" id="3.30.1490.300">
    <property type="match status" value="1"/>
</dbReference>
<evidence type="ECO:0000259" key="1">
    <source>
        <dbReference type="SMART" id="SM00842"/>
    </source>
</evidence>
<dbReference type="SUPFAM" id="SSF53067">
    <property type="entry name" value="Actin-like ATPase domain"/>
    <property type="match status" value="2"/>
</dbReference>
<dbReference type="NCBIfam" id="TIGR01175">
    <property type="entry name" value="pilM"/>
    <property type="match status" value="1"/>
</dbReference>
<dbReference type="Gene3D" id="3.30.420.40">
    <property type="match status" value="2"/>
</dbReference>
<protein>
    <submittedName>
        <fullName evidence="2">Pilus assembly protein PilM</fullName>
    </submittedName>
</protein>
<evidence type="ECO:0000313" key="2">
    <source>
        <dbReference type="EMBL" id="MFA9950538.1"/>
    </source>
</evidence>
<dbReference type="PIRSF" id="PIRSF019169">
    <property type="entry name" value="PilM"/>
    <property type="match status" value="1"/>
</dbReference>
<dbReference type="RefSeq" id="WP_418891588.1">
    <property type="nucleotide sequence ID" value="NZ_JBEUWX010000002.1"/>
</dbReference>
<dbReference type="SMART" id="SM00842">
    <property type="entry name" value="FtsA"/>
    <property type="match status" value="1"/>
</dbReference>
<proteinExistence type="predicted"/>
<dbReference type="InterPro" id="IPR003494">
    <property type="entry name" value="SHS2_FtsA"/>
</dbReference>
<keyword evidence="3" id="KW-1185">Reference proteome</keyword>
<dbReference type="InterPro" id="IPR043129">
    <property type="entry name" value="ATPase_NBD"/>
</dbReference>
<reference evidence="3" key="1">
    <citation type="submission" date="2024-06" db="EMBL/GenBank/DDBJ databases">
        <title>Radixoralia hellwigii gen. nov., sp nov., isolated from a root canal in the human oral cavity.</title>
        <authorList>
            <person name="Bartsch S."/>
            <person name="Wittmer A."/>
            <person name="Schulz A.-K."/>
            <person name="Neumann-Schaal M."/>
            <person name="Wolf J."/>
            <person name="Gronow S."/>
            <person name="Tennert C."/>
            <person name="Haecker G."/>
            <person name="Cieplik F."/>
            <person name="Al-Ahmad A."/>
        </authorList>
    </citation>
    <scope>NUCLEOTIDE SEQUENCE [LARGE SCALE GENOMIC DNA]</scope>
    <source>
        <strain evidence="3">Wk13</strain>
    </source>
</reference>
<dbReference type="InterPro" id="IPR050696">
    <property type="entry name" value="FtsA/MreB"/>
</dbReference>
<dbReference type="Pfam" id="PF11104">
    <property type="entry name" value="PilM_2"/>
    <property type="match status" value="1"/>
</dbReference>
<gene>
    <name evidence="2" type="ORF">ABCS64_09455</name>
</gene>
<evidence type="ECO:0000313" key="3">
    <source>
        <dbReference type="Proteomes" id="UP001574673"/>
    </source>
</evidence>
<dbReference type="PANTHER" id="PTHR32432:SF3">
    <property type="entry name" value="ETHANOLAMINE UTILIZATION PROTEIN EUTJ"/>
    <property type="match status" value="1"/>
</dbReference>
<dbReference type="EMBL" id="JBEUWX010000002">
    <property type="protein sequence ID" value="MFA9950538.1"/>
    <property type="molecule type" value="Genomic_DNA"/>
</dbReference>
<dbReference type="Proteomes" id="UP001574673">
    <property type="component" value="Unassembled WGS sequence"/>
</dbReference>
<sequence length="359" mass="38792">MQLGLPFLGSQSRSLIGLDISSSAIKMVEPSVDGKKGYRVERYAIEMLPRDAVADGNIVNLEATADTVRLAWKRLDSSTRSVAVALPPSHVITKKIIVPAGMREDELEVQVESEASQYIPFALEEVNLDFQVLGVAPSSPDEVEVLIAASRKEKVEDRVAVVEAAGLKTAVMDVESYAVLSALELIEQQLPSGGKGCVIAVVDIGANTTNLMVLKDGQQLYAREQAFGGNQLTQDIARLFGMAFEEAEAEKRRNNLPENYETELLHPFVENMALEVSRALQFFFTSTQFSKVDYIVLSGGCAALPGAEGAVATRTQANTRVANPFSGMTFSGKVSTKRLLADASSLVTACGLALRRFDE</sequence>
<feature type="domain" description="SHS2" evidence="1">
    <location>
        <begin position="15"/>
        <end position="183"/>
    </location>
</feature>